<feature type="domain" description="FHA" evidence="1">
    <location>
        <begin position="150"/>
        <end position="204"/>
    </location>
</feature>
<keyword evidence="3" id="KW-1185">Reference proteome</keyword>
<dbReference type="Proteomes" id="UP000535415">
    <property type="component" value="Unassembled WGS sequence"/>
</dbReference>
<dbReference type="RefSeq" id="WP_183525960.1">
    <property type="nucleotide sequence ID" value="NZ_JACIJM010000002.1"/>
</dbReference>
<sequence length="251" mass="27089">MKFLSDLFSRKRVDAKPADAPVENFADITAHADQVRQQVSTSAVLDNVSEKVTAKAPKANIWDTDEDLPPVATLPEMRPAAAPAPAKAPSRARRTKTRLIGFESSSGVVDLFDSTPAAAPTKRAKFPVGWAIVVDGPGRGECFSLEAGMSQIGRGEDQAIQLDFGDNAVSRTNHAAIVYDSETHSFLLGHGGKSNLVRLNDKPVISNEDLKDGDMIRIGETTLRFIPLCSPEFNWADQKSSEEESDDVAIA</sequence>
<organism evidence="2 3">
    <name type="scientific">Yoonia ponticola</name>
    <dbReference type="NCBI Taxonomy" id="1524255"/>
    <lineage>
        <taxon>Bacteria</taxon>
        <taxon>Pseudomonadati</taxon>
        <taxon>Pseudomonadota</taxon>
        <taxon>Alphaproteobacteria</taxon>
        <taxon>Rhodobacterales</taxon>
        <taxon>Paracoccaceae</taxon>
        <taxon>Yoonia</taxon>
    </lineage>
</organism>
<name>A0A7W9BIL1_9RHOB</name>
<dbReference type="InterPro" id="IPR000253">
    <property type="entry name" value="FHA_dom"/>
</dbReference>
<evidence type="ECO:0000259" key="1">
    <source>
        <dbReference type="PROSITE" id="PS50006"/>
    </source>
</evidence>
<dbReference type="EMBL" id="JACIJM010000002">
    <property type="protein sequence ID" value="MBB5721213.1"/>
    <property type="molecule type" value="Genomic_DNA"/>
</dbReference>
<gene>
    <name evidence="2" type="ORF">FHS72_000820</name>
</gene>
<dbReference type="AlphaFoldDB" id="A0A7W9BIL1"/>
<dbReference type="PROSITE" id="PS50006">
    <property type="entry name" value="FHA_DOMAIN"/>
    <property type="match status" value="1"/>
</dbReference>
<dbReference type="SUPFAM" id="SSF49879">
    <property type="entry name" value="SMAD/FHA domain"/>
    <property type="match status" value="1"/>
</dbReference>
<reference evidence="2 3" key="1">
    <citation type="submission" date="2020-08" db="EMBL/GenBank/DDBJ databases">
        <title>Genomic Encyclopedia of Type Strains, Phase IV (KMG-IV): sequencing the most valuable type-strain genomes for metagenomic binning, comparative biology and taxonomic classification.</title>
        <authorList>
            <person name="Goeker M."/>
        </authorList>
    </citation>
    <scope>NUCLEOTIDE SEQUENCE [LARGE SCALE GENOMIC DNA]</scope>
    <source>
        <strain evidence="2 3">DSM 101064</strain>
    </source>
</reference>
<dbReference type="Gene3D" id="2.60.200.20">
    <property type="match status" value="1"/>
</dbReference>
<protein>
    <recommendedName>
        <fullName evidence="1">FHA domain-containing protein</fullName>
    </recommendedName>
</protein>
<accession>A0A7W9BIL1</accession>
<dbReference type="CDD" id="cd00060">
    <property type="entry name" value="FHA"/>
    <property type="match status" value="1"/>
</dbReference>
<dbReference type="InterPro" id="IPR008984">
    <property type="entry name" value="SMAD_FHA_dom_sf"/>
</dbReference>
<evidence type="ECO:0000313" key="2">
    <source>
        <dbReference type="EMBL" id="MBB5721213.1"/>
    </source>
</evidence>
<evidence type="ECO:0000313" key="3">
    <source>
        <dbReference type="Proteomes" id="UP000535415"/>
    </source>
</evidence>
<dbReference type="Pfam" id="PF00498">
    <property type="entry name" value="FHA"/>
    <property type="match status" value="1"/>
</dbReference>
<proteinExistence type="predicted"/>
<comment type="caution">
    <text evidence="2">The sequence shown here is derived from an EMBL/GenBank/DDBJ whole genome shotgun (WGS) entry which is preliminary data.</text>
</comment>